<dbReference type="EC" id="2.4.-.-" evidence="3"/>
<dbReference type="NCBIfam" id="NF007742">
    <property type="entry name" value="PRK10422.1"/>
    <property type="match status" value="1"/>
</dbReference>
<dbReference type="GO" id="GO:0016757">
    <property type="term" value="F:glycosyltransferase activity"/>
    <property type="evidence" value="ECO:0007669"/>
    <property type="project" value="UniProtKB-KW"/>
</dbReference>
<dbReference type="PANTHER" id="PTHR30160">
    <property type="entry name" value="TETRAACYLDISACCHARIDE 4'-KINASE-RELATED"/>
    <property type="match status" value="1"/>
</dbReference>
<accession>A0ABX0VSK0</accession>
<keyword evidence="4" id="KW-1185">Reference proteome</keyword>
<dbReference type="Gene3D" id="3.40.50.2000">
    <property type="entry name" value="Glycogen Phosphorylase B"/>
    <property type="match status" value="2"/>
</dbReference>
<organism evidence="3 4">
    <name type="scientific">Cedecea colo</name>
    <dbReference type="NCBI Taxonomy" id="2552946"/>
    <lineage>
        <taxon>Bacteria</taxon>
        <taxon>Pseudomonadati</taxon>
        <taxon>Pseudomonadota</taxon>
        <taxon>Gammaproteobacteria</taxon>
        <taxon>Enterobacterales</taxon>
        <taxon>Enterobacteriaceae</taxon>
        <taxon>Cedecea</taxon>
    </lineage>
</organism>
<dbReference type="SUPFAM" id="SSF53756">
    <property type="entry name" value="UDP-Glycosyltransferase/glycogen phosphorylase"/>
    <property type="match status" value="1"/>
</dbReference>
<protein>
    <submittedName>
        <fullName evidence="3">Lipopolysaccharide core heptosyltransferase RfaQ</fullName>
        <ecNumber evidence="3">2.4.-.-</ecNumber>
    </submittedName>
</protein>
<evidence type="ECO:0000256" key="1">
    <source>
        <dbReference type="ARBA" id="ARBA00022676"/>
    </source>
</evidence>
<evidence type="ECO:0000256" key="2">
    <source>
        <dbReference type="ARBA" id="ARBA00022679"/>
    </source>
</evidence>
<evidence type="ECO:0000313" key="3">
    <source>
        <dbReference type="EMBL" id="NIY49741.1"/>
    </source>
</evidence>
<comment type="caution">
    <text evidence="3">The sequence shown here is derived from an EMBL/GenBank/DDBJ whole genome shotgun (WGS) entry which is preliminary data.</text>
</comment>
<sequence>MVEKIQTILICKLKFYGDMLLMTPVIASLQQRYPQAKIDILLYKDTKAILAADPRINKFYLIEKKVNTFKKIRNFLSVRSALKKNKYDLIINLTEQWPIGFLIFSLGRPSIAFKREKSVWNRLFSVVTPLEGTHIVEQNLSILQGVGISGNGMLKKISLFYRETDYQSLFVIDPNFNNGNYIVIQPTARQPFKCWDDDKFSQVIDYLMQRGLQVILTCGPAESELQKINNIARLCQENPNVLFAGKTSFLQLAALIDHAILYIGVDSAPMHMAAALDTPQVCLFGATSYRQWRPWSDKASLIWAGDYHTMPERQDLDRTKKYLSWIPVQAVIEAAESLINQECMHNNDGKEIDGE</sequence>
<proteinExistence type="predicted"/>
<evidence type="ECO:0000313" key="4">
    <source>
        <dbReference type="Proteomes" id="UP000697927"/>
    </source>
</evidence>
<dbReference type="InterPro" id="IPR002201">
    <property type="entry name" value="Glyco_trans_9"/>
</dbReference>
<dbReference type="Proteomes" id="UP000697927">
    <property type="component" value="Unassembled WGS sequence"/>
</dbReference>
<dbReference type="RefSeq" id="WP_167614672.1">
    <property type="nucleotide sequence ID" value="NZ_SOYS01000013.1"/>
</dbReference>
<dbReference type="PANTHER" id="PTHR30160:SF1">
    <property type="entry name" value="LIPOPOLYSACCHARIDE 1,2-N-ACETYLGLUCOSAMINETRANSFERASE-RELATED"/>
    <property type="match status" value="1"/>
</dbReference>
<dbReference type="CDD" id="cd03789">
    <property type="entry name" value="GT9_LPS_heptosyltransferase"/>
    <property type="match status" value="1"/>
</dbReference>
<dbReference type="InterPro" id="IPR011916">
    <property type="entry name" value="LipoPS_heptosylTferase-III"/>
</dbReference>
<keyword evidence="2 3" id="KW-0808">Transferase</keyword>
<dbReference type="Pfam" id="PF01075">
    <property type="entry name" value="Glyco_transf_9"/>
    <property type="match status" value="1"/>
</dbReference>
<name>A0ABX0VSK0_9ENTR</name>
<gene>
    <name evidence="3" type="primary">rfaQ</name>
    <name evidence="3" type="ORF">E2L00_20065</name>
</gene>
<dbReference type="InterPro" id="IPR051199">
    <property type="entry name" value="LPS_LOS_Heptosyltrfase"/>
</dbReference>
<reference evidence="3 4" key="1">
    <citation type="journal article" date="2020" name="Microorganisms">
        <title>Polyphasic Characterisation of Cedecea colo sp. nov., a New Enteric Bacterium Isolated from the Koala Hindgut.</title>
        <authorList>
            <person name="Boath J.M."/>
            <person name="Dakhal S."/>
            <person name="Van T.T.H."/>
            <person name="Moore R.J."/>
            <person name="Dekiwadia C."/>
            <person name="Macreadie I.G."/>
        </authorList>
    </citation>
    <scope>NUCLEOTIDE SEQUENCE [LARGE SCALE GENOMIC DNA]</scope>
    <source>
        <strain evidence="3 4">ZA</strain>
    </source>
</reference>
<keyword evidence="1 3" id="KW-0328">Glycosyltransferase</keyword>
<dbReference type="EMBL" id="SOYS01000013">
    <property type="protein sequence ID" value="NIY49741.1"/>
    <property type="molecule type" value="Genomic_DNA"/>
</dbReference>
<dbReference type="NCBIfam" id="TIGR02201">
    <property type="entry name" value="heptsyl_trn_III"/>
    <property type="match status" value="1"/>
</dbReference>